<keyword evidence="2" id="KW-1185">Reference proteome</keyword>
<organism evidence="1 2">
    <name type="scientific">Lentinula boryana</name>
    <dbReference type="NCBI Taxonomy" id="40481"/>
    <lineage>
        <taxon>Eukaryota</taxon>
        <taxon>Fungi</taxon>
        <taxon>Dikarya</taxon>
        <taxon>Basidiomycota</taxon>
        <taxon>Agaricomycotina</taxon>
        <taxon>Agaricomycetes</taxon>
        <taxon>Agaricomycetidae</taxon>
        <taxon>Agaricales</taxon>
        <taxon>Marasmiineae</taxon>
        <taxon>Omphalotaceae</taxon>
        <taxon>Lentinula</taxon>
    </lineage>
</organism>
<gene>
    <name evidence="1" type="ORF">F5050DRAFT_1810221</name>
</gene>
<accession>A0ABQ8Q5H5</accession>
<name>A0ABQ8Q5H5_9AGAR</name>
<proteinExistence type="predicted"/>
<protein>
    <submittedName>
        <fullName evidence="1">Uncharacterized protein</fullName>
    </submittedName>
</protein>
<sequence>MAILSLNIHSPLSRHMPCFLPNLSALRLGVPKSTHKIDPPSMLRPMPDENVKTYAELHAFMQTLWDVHLHVILHGLWGTTNLGSAARVFSARHCLTDSELELAIESQDRVRVHLLIEASQQSETYDGIVWGAERAVLVDPSPYAFLLLMQ</sequence>
<reference evidence="1" key="1">
    <citation type="submission" date="2022-08" db="EMBL/GenBank/DDBJ databases">
        <authorList>
            <consortium name="DOE Joint Genome Institute"/>
            <person name="Min B."/>
            <person name="Riley R."/>
            <person name="Sierra-Patev S."/>
            <person name="Naranjo-Ortiz M."/>
            <person name="Looney B."/>
            <person name="Konkel Z."/>
            <person name="Slot J.C."/>
            <person name="Sakamoto Y."/>
            <person name="Steenwyk J.L."/>
            <person name="Rokas A."/>
            <person name="Carro J."/>
            <person name="Camarero S."/>
            <person name="Ferreira P."/>
            <person name="Molpeceres G."/>
            <person name="Ruiz-Duenas F.J."/>
            <person name="Serrano A."/>
            <person name="Henrissat B."/>
            <person name="Drula E."/>
            <person name="Hughes K.W."/>
            <person name="Mata J.L."/>
            <person name="Ishikawa N.K."/>
            <person name="Vargas-Isla R."/>
            <person name="Ushijima S."/>
            <person name="Smith C.A."/>
            <person name="Ahrendt S."/>
            <person name="Andreopoulos W."/>
            <person name="He G."/>
            <person name="Labutti K."/>
            <person name="Lipzen A."/>
            <person name="Ng V."/>
            <person name="Sandor L."/>
            <person name="Barry K."/>
            <person name="Martinez A.T."/>
            <person name="Xiao Y."/>
            <person name="Gibbons J.G."/>
            <person name="Terashima K."/>
            <person name="Hibbett D.S."/>
            <person name="Grigoriev I.V."/>
        </authorList>
    </citation>
    <scope>NUCLEOTIDE SEQUENCE</scope>
    <source>
        <strain evidence="1">TFB10827</strain>
    </source>
</reference>
<evidence type="ECO:0000313" key="1">
    <source>
        <dbReference type="EMBL" id="KAJ3993751.1"/>
    </source>
</evidence>
<evidence type="ECO:0000313" key="2">
    <source>
        <dbReference type="Proteomes" id="UP001163828"/>
    </source>
</evidence>
<dbReference type="EMBL" id="MU790744">
    <property type="protein sequence ID" value="KAJ3993751.1"/>
    <property type="molecule type" value="Genomic_DNA"/>
</dbReference>
<dbReference type="Proteomes" id="UP001163828">
    <property type="component" value="Unassembled WGS sequence"/>
</dbReference>
<comment type="caution">
    <text evidence="1">The sequence shown here is derived from an EMBL/GenBank/DDBJ whole genome shotgun (WGS) entry which is preliminary data.</text>
</comment>